<reference evidence="1" key="1">
    <citation type="journal article" date="2008" name="BMC Genomics">
        <title>A conifer genomics resource of 200,000 spruce (Picea spp.) ESTs and 6,464 high-quality, sequence-finished full-length cDNAs for Sitka spruce (Picea sitchensis).</title>
        <authorList>
            <person name="Ralph S.G."/>
            <person name="Chun H.J."/>
            <person name="Kolosova N."/>
            <person name="Cooper D."/>
            <person name="Oddy C."/>
            <person name="Ritland C.E."/>
            <person name="Kirkpatrick R."/>
            <person name="Moore R."/>
            <person name="Barber S."/>
            <person name="Holt R.A."/>
            <person name="Jones S.J."/>
            <person name="Marra M.A."/>
            <person name="Douglas C.J."/>
            <person name="Ritland K."/>
            <person name="Bohlmann J."/>
        </authorList>
    </citation>
    <scope>NUCLEOTIDE SEQUENCE</scope>
    <source>
        <tissue evidence="1">Green portion of the leader tissue</tissue>
    </source>
</reference>
<name>A9P022_PICSI</name>
<protein>
    <submittedName>
        <fullName evidence="1">Uncharacterized protein</fullName>
    </submittedName>
</protein>
<accession>A9P022</accession>
<organism evidence="1">
    <name type="scientific">Picea sitchensis</name>
    <name type="common">Sitka spruce</name>
    <name type="synonym">Pinus sitchensis</name>
    <dbReference type="NCBI Taxonomy" id="3332"/>
    <lineage>
        <taxon>Eukaryota</taxon>
        <taxon>Viridiplantae</taxon>
        <taxon>Streptophyta</taxon>
        <taxon>Embryophyta</taxon>
        <taxon>Tracheophyta</taxon>
        <taxon>Spermatophyta</taxon>
        <taxon>Pinopsida</taxon>
        <taxon>Pinidae</taxon>
        <taxon>Conifers I</taxon>
        <taxon>Pinales</taxon>
        <taxon>Pinaceae</taxon>
        <taxon>Picea</taxon>
    </lineage>
</organism>
<dbReference type="AlphaFoldDB" id="A9P022"/>
<dbReference type="EMBL" id="EF086977">
    <property type="protein sequence ID" value="ABK26233.1"/>
    <property type="molecule type" value="mRNA"/>
</dbReference>
<dbReference type="PANTHER" id="PTHR37235">
    <property type="entry name" value="ZINC METALLOPROTEINASE AUREOLYSIN"/>
    <property type="match status" value="1"/>
</dbReference>
<dbReference type="PANTHER" id="PTHR37235:SF2">
    <property type="entry name" value="OS05G0371500 PROTEIN"/>
    <property type="match status" value="1"/>
</dbReference>
<proteinExistence type="evidence at transcript level"/>
<sequence>MKMRTRGMIGQLFSMSADALRQLERDVETVINVLQPGPLGIVEHKYTNKEIVDAKTSTEKAIESWRQASLKRKMAQKVNSKLNNS</sequence>
<evidence type="ECO:0000313" key="1">
    <source>
        <dbReference type="EMBL" id="ABK26233.1"/>
    </source>
</evidence>